<proteinExistence type="predicted"/>
<keyword evidence="2 5" id="KW-0812">Transmembrane</keyword>
<evidence type="ECO:0000259" key="6">
    <source>
        <dbReference type="Pfam" id="PF04138"/>
    </source>
</evidence>
<evidence type="ECO:0000313" key="8">
    <source>
        <dbReference type="EMBL" id="RDU49660.1"/>
    </source>
</evidence>
<keyword evidence="4 5" id="KW-0472">Membrane</keyword>
<dbReference type="GO" id="GO:0000271">
    <property type="term" value="P:polysaccharide biosynthetic process"/>
    <property type="evidence" value="ECO:0007669"/>
    <property type="project" value="InterPro"/>
</dbReference>
<name>A0A3D8HG68_9BACT</name>
<reference evidence="7 10" key="2">
    <citation type="submission" date="2020-08" db="EMBL/GenBank/DDBJ databases">
        <title>Genome public.</title>
        <authorList>
            <person name="Liu C."/>
            <person name="Sun Q."/>
        </authorList>
    </citation>
    <scope>NUCLEOTIDE SEQUENCE [LARGE SCALE GENOMIC DNA]</scope>
    <source>
        <strain evidence="7 10">426_9</strain>
    </source>
</reference>
<keyword evidence="10" id="KW-1185">Reference proteome</keyword>
<gene>
    <name evidence="8" type="ORF">DWU89_08235</name>
    <name evidence="7" type="ORF">H8784_08045</name>
</gene>
<accession>A0A3D8HG68</accession>
<evidence type="ECO:0000256" key="3">
    <source>
        <dbReference type="ARBA" id="ARBA00022989"/>
    </source>
</evidence>
<evidence type="ECO:0000256" key="4">
    <source>
        <dbReference type="ARBA" id="ARBA00023136"/>
    </source>
</evidence>
<evidence type="ECO:0000256" key="2">
    <source>
        <dbReference type="ARBA" id="ARBA00022692"/>
    </source>
</evidence>
<dbReference type="AlphaFoldDB" id="A0A3D8HG68"/>
<dbReference type="Proteomes" id="UP000629596">
    <property type="component" value="Unassembled WGS sequence"/>
</dbReference>
<keyword evidence="3 5" id="KW-1133">Transmembrane helix</keyword>
<dbReference type="EMBL" id="QREV01000014">
    <property type="protein sequence ID" value="RDU49660.1"/>
    <property type="molecule type" value="Genomic_DNA"/>
</dbReference>
<dbReference type="GO" id="GO:0016020">
    <property type="term" value="C:membrane"/>
    <property type="evidence" value="ECO:0007669"/>
    <property type="project" value="UniProtKB-SubCell"/>
</dbReference>
<evidence type="ECO:0000256" key="1">
    <source>
        <dbReference type="ARBA" id="ARBA00004141"/>
    </source>
</evidence>
<dbReference type="RefSeq" id="WP_115499163.1">
    <property type="nucleotide sequence ID" value="NZ_JACRTI010000014.1"/>
</dbReference>
<comment type="subcellular location">
    <subcellularLocation>
        <location evidence="1">Membrane</location>
        <topology evidence="1">Multi-pass membrane protein</topology>
    </subcellularLocation>
</comment>
<evidence type="ECO:0000313" key="7">
    <source>
        <dbReference type="EMBL" id="MBC8601672.1"/>
    </source>
</evidence>
<feature type="transmembrane region" description="Helical" evidence="5">
    <location>
        <begin position="127"/>
        <end position="145"/>
    </location>
</feature>
<organism evidence="8 9">
    <name type="scientific">Parabacteroides acidifaciens</name>
    <dbReference type="NCBI Taxonomy" id="2290935"/>
    <lineage>
        <taxon>Bacteria</taxon>
        <taxon>Pseudomonadati</taxon>
        <taxon>Bacteroidota</taxon>
        <taxon>Bacteroidia</taxon>
        <taxon>Bacteroidales</taxon>
        <taxon>Tannerellaceae</taxon>
        <taxon>Parabacteroides</taxon>
    </lineage>
</organism>
<feature type="transmembrane region" description="Helical" evidence="5">
    <location>
        <begin position="89"/>
        <end position="107"/>
    </location>
</feature>
<dbReference type="InterPro" id="IPR007267">
    <property type="entry name" value="GtrA_DPMS_TM"/>
</dbReference>
<comment type="caution">
    <text evidence="8">The sequence shown here is derived from an EMBL/GenBank/DDBJ whole genome shotgun (WGS) entry which is preliminary data.</text>
</comment>
<reference evidence="8 9" key="1">
    <citation type="submission" date="2018-07" db="EMBL/GenBank/DDBJ databases">
        <title>Parabacteroides acidifaciens nov. sp., isolated from human feces.</title>
        <authorList>
            <person name="Wang Y.J."/>
        </authorList>
    </citation>
    <scope>NUCLEOTIDE SEQUENCE [LARGE SCALE GENOMIC DNA]</scope>
    <source>
        <strain evidence="8 9">426-9</strain>
    </source>
</reference>
<dbReference type="EMBL" id="JACRTI010000014">
    <property type="protein sequence ID" value="MBC8601672.1"/>
    <property type="molecule type" value="Genomic_DNA"/>
</dbReference>
<feature type="transmembrane region" description="Helical" evidence="5">
    <location>
        <begin position="49"/>
        <end position="68"/>
    </location>
</feature>
<evidence type="ECO:0000313" key="9">
    <source>
        <dbReference type="Proteomes" id="UP000256321"/>
    </source>
</evidence>
<feature type="domain" description="GtrA/DPMS transmembrane" evidence="6">
    <location>
        <begin position="30"/>
        <end position="152"/>
    </location>
</feature>
<dbReference type="Pfam" id="PF04138">
    <property type="entry name" value="GtrA_DPMS_TM"/>
    <property type="match status" value="1"/>
</dbReference>
<evidence type="ECO:0000256" key="5">
    <source>
        <dbReference type="SAM" id="Phobius"/>
    </source>
</evidence>
<sequence>MVDWIKKSAKAFSEKGGIFMFIRAQFSSQIASATDFLVTILLVKLFGVYYVYATFIGSVCGGIVNCIINYRWTFKSKECKKWHIMIKYLLVWIGSILLNTWGIYLMTETISQNPWVRETLKHYIDDLFVFSKAVVSLLVGFLWNYNMQRVFVYKNCRIRGRFQRTGSK</sequence>
<evidence type="ECO:0000313" key="10">
    <source>
        <dbReference type="Proteomes" id="UP000629596"/>
    </source>
</evidence>
<protein>
    <submittedName>
        <fullName evidence="8">GtrA family protein</fullName>
    </submittedName>
</protein>
<dbReference type="Proteomes" id="UP000256321">
    <property type="component" value="Unassembled WGS sequence"/>
</dbReference>